<organism evidence="1 2">
    <name type="scientific">Solanum tuberosum</name>
    <name type="common">Potato</name>
    <dbReference type="NCBI Taxonomy" id="4113"/>
    <lineage>
        <taxon>Eukaryota</taxon>
        <taxon>Viridiplantae</taxon>
        <taxon>Streptophyta</taxon>
        <taxon>Embryophyta</taxon>
        <taxon>Tracheophyta</taxon>
        <taxon>Spermatophyta</taxon>
        <taxon>Magnoliopsida</taxon>
        <taxon>eudicotyledons</taxon>
        <taxon>Gunneridae</taxon>
        <taxon>Pentapetalae</taxon>
        <taxon>asterids</taxon>
        <taxon>lamiids</taxon>
        <taxon>Solanales</taxon>
        <taxon>Solanaceae</taxon>
        <taxon>Solanoideae</taxon>
        <taxon>Solaneae</taxon>
        <taxon>Solanum</taxon>
    </lineage>
</organism>
<dbReference type="HOGENOM" id="CLU_3127989_0_0_1"/>
<sequence>MEQIIKEFDSDILLPEVFVPYSTSSSEFMLGPCFKDGFQEFLNTIRSSSK</sequence>
<protein>
    <submittedName>
        <fullName evidence="1">Uncharacterized protein</fullName>
    </submittedName>
</protein>
<name>M1A603_SOLTU</name>
<dbReference type="Proteomes" id="UP000011115">
    <property type="component" value="Unassembled WGS sequence"/>
</dbReference>
<dbReference type="AlphaFoldDB" id="M1A603"/>
<dbReference type="PaxDb" id="4113-PGSC0003DMT400015420"/>
<accession>M1A603</accession>
<dbReference type="EnsemblPlants" id="PGSC0003DMT400015420">
    <property type="protein sequence ID" value="PGSC0003DMT400015420"/>
    <property type="gene ID" value="PGSC0003DMG400006017"/>
</dbReference>
<dbReference type="Gramene" id="PGSC0003DMT400015420">
    <property type="protein sequence ID" value="PGSC0003DMT400015420"/>
    <property type="gene ID" value="PGSC0003DMG400006017"/>
</dbReference>
<evidence type="ECO:0000313" key="2">
    <source>
        <dbReference type="Proteomes" id="UP000011115"/>
    </source>
</evidence>
<reference evidence="1" key="2">
    <citation type="submission" date="2015-06" db="UniProtKB">
        <authorList>
            <consortium name="EnsemblPlants"/>
        </authorList>
    </citation>
    <scope>IDENTIFICATION</scope>
    <source>
        <strain evidence="1">DM1-3 516 R44</strain>
    </source>
</reference>
<proteinExistence type="predicted"/>
<reference evidence="2" key="1">
    <citation type="journal article" date="2011" name="Nature">
        <title>Genome sequence and analysis of the tuber crop potato.</title>
        <authorList>
            <consortium name="The Potato Genome Sequencing Consortium"/>
        </authorList>
    </citation>
    <scope>NUCLEOTIDE SEQUENCE [LARGE SCALE GENOMIC DNA]</scope>
    <source>
        <strain evidence="2">cv. DM1-3 516 R44</strain>
    </source>
</reference>
<dbReference type="Gramene" id="PGSC0003DMT400082340">
    <property type="protein sequence ID" value="PGSC0003DMT400082340"/>
    <property type="gene ID" value="PGSC0003DMG400032485"/>
</dbReference>
<evidence type="ECO:0000313" key="1">
    <source>
        <dbReference type="EnsemblPlants" id="PGSC0003DMT400015420"/>
    </source>
</evidence>
<dbReference type="InParanoid" id="M1A603"/>
<dbReference type="EnsemblPlants" id="PGSC0003DMT400082340">
    <property type="protein sequence ID" value="PGSC0003DMT400082340"/>
    <property type="gene ID" value="PGSC0003DMG400032485"/>
</dbReference>
<keyword evidence="2" id="KW-1185">Reference proteome</keyword>